<organism evidence="2">
    <name type="scientific">uncultured Truepera sp</name>
    <dbReference type="NCBI Taxonomy" id="543023"/>
    <lineage>
        <taxon>Bacteria</taxon>
        <taxon>Thermotogati</taxon>
        <taxon>Deinococcota</taxon>
        <taxon>Deinococci</taxon>
        <taxon>Trueperales</taxon>
        <taxon>Trueperaceae</taxon>
        <taxon>Truepera</taxon>
        <taxon>environmental samples</taxon>
    </lineage>
</organism>
<dbReference type="Pfam" id="PF02129">
    <property type="entry name" value="Peptidase_S15"/>
    <property type="match status" value="1"/>
</dbReference>
<dbReference type="InterPro" id="IPR005674">
    <property type="entry name" value="CocE/Ser_esterase"/>
</dbReference>
<sequence>MSYKVEKDVMVPMQDGQTLATDLWIPDGGPAPALLVRTPYGKDIPNLLGNTLSIQALLEAGYAVAHQDCRGTYRSNGEFTPLLHESGDGADTVDWLRQQPWCDGNVGTFGASSSASRSGRRRHWLWSGSRQSPRR</sequence>
<dbReference type="SUPFAM" id="SSF53474">
    <property type="entry name" value="alpha/beta-Hydrolases"/>
    <property type="match status" value="1"/>
</dbReference>
<dbReference type="PANTHER" id="PTHR43056">
    <property type="entry name" value="PEPTIDASE S9 PROLYL OLIGOPEPTIDASE"/>
    <property type="match status" value="1"/>
</dbReference>
<evidence type="ECO:0000313" key="2">
    <source>
        <dbReference type="EMBL" id="CAA9580015.1"/>
    </source>
</evidence>
<accession>A0A6J4VKK6</accession>
<dbReference type="Gene3D" id="3.40.50.1820">
    <property type="entry name" value="alpha/beta hydrolase"/>
    <property type="match status" value="1"/>
</dbReference>
<dbReference type="InterPro" id="IPR050585">
    <property type="entry name" value="Xaa-Pro_dipeptidyl-ppase/CocE"/>
</dbReference>
<dbReference type="PANTHER" id="PTHR43056:SF10">
    <property type="entry name" value="COCE_NOND FAMILY, PUTATIVE (AFU_ORTHOLOGUE AFUA_7G00600)-RELATED"/>
    <property type="match status" value="1"/>
</dbReference>
<protein>
    <recommendedName>
        <fullName evidence="1">Xaa-Pro dipeptidyl-peptidase-like domain-containing protein</fullName>
    </recommendedName>
</protein>
<name>A0A6J4VKK6_9DEIN</name>
<dbReference type="EMBL" id="CADCWP010000238">
    <property type="protein sequence ID" value="CAA9580015.1"/>
    <property type="molecule type" value="Genomic_DNA"/>
</dbReference>
<proteinExistence type="predicted"/>
<dbReference type="NCBIfam" id="TIGR00976">
    <property type="entry name" value="CocE_NonD"/>
    <property type="match status" value="1"/>
</dbReference>
<feature type="domain" description="Xaa-Pro dipeptidyl-peptidase-like" evidence="1">
    <location>
        <begin position="15"/>
        <end position="115"/>
    </location>
</feature>
<gene>
    <name evidence="2" type="ORF">AVDCRST_MAG86-2668</name>
</gene>
<dbReference type="GO" id="GO:0016787">
    <property type="term" value="F:hydrolase activity"/>
    <property type="evidence" value="ECO:0007669"/>
    <property type="project" value="InterPro"/>
</dbReference>
<dbReference type="InterPro" id="IPR000383">
    <property type="entry name" value="Xaa-Pro-like_dom"/>
</dbReference>
<dbReference type="InterPro" id="IPR029058">
    <property type="entry name" value="AB_hydrolase_fold"/>
</dbReference>
<evidence type="ECO:0000259" key="1">
    <source>
        <dbReference type="Pfam" id="PF02129"/>
    </source>
</evidence>
<reference evidence="2" key="1">
    <citation type="submission" date="2020-02" db="EMBL/GenBank/DDBJ databases">
        <authorList>
            <person name="Meier V. D."/>
        </authorList>
    </citation>
    <scope>NUCLEOTIDE SEQUENCE</scope>
    <source>
        <strain evidence="2">AVDCRST_MAG86</strain>
    </source>
</reference>
<dbReference type="AlphaFoldDB" id="A0A6J4VKK6"/>